<dbReference type="GO" id="GO:0030991">
    <property type="term" value="C:intraciliary transport particle A"/>
    <property type="evidence" value="ECO:0007669"/>
    <property type="project" value="TreeGrafter"/>
</dbReference>
<evidence type="ECO:0000256" key="1">
    <source>
        <dbReference type="ARBA" id="ARBA00022574"/>
    </source>
</evidence>
<organism evidence="3 4">
    <name type="scientific">Armadillidium nasatum</name>
    <dbReference type="NCBI Taxonomy" id="96803"/>
    <lineage>
        <taxon>Eukaryota</taxon>
        <taxon>Metazoa</taxon>
        <taxon>Ecdysozoa</taxon>
        <taxon>Arthropoda</taxon>
        <taxon>Crustacea</taxon>
        <taxon>Multicrustacea</taxon>
        <taxon>Malacostraca</taxon>
        <taxon>Eumalacostraca</taxon>
        <taxon>Peracarida</taxon>
        <taxon>Isopoda</taxon>
        <taxon>Oniscidea</taxon>
        <taxon>Crinocheta</taxon>
        <taxon>Armadillidiidae</taxon>
        <taxon>Armadillidium</taxon>
    </lineage>
</organism>
<keyword evidence="4" id="KW-1185">Reference proteome</keyword>
<dbReference type="EMBL" id="SEYY01000654">
    <property type="protein sequence ID" value="KAB7506803.1"/>
    <property type="molecule type" value="Genomic_DNA"/>
</dbReference>
<evidence type="ECO:0000313" key="3">
    <source>
        <dbReference type="EMBL" id="KAB7506803.1"/>
    </source>
</evidence>
<dbReference type="GO" id="GO:1905515">
    <property type="term" value="P:non-motile cilium assembly"/>
    <property type="evidence" value="ECO:0007669"/>
    <property type="project" value="TreeGrafter"/>
</dbReference>
<dbReference type="InterPro" id="IPR057361">
    <property type="entry name" value="TPR_WDR35"/>
</dbReference>
<dbReference type="GO" id="GO:0035721">
    <property type="term" value="P:intraciliary retrograde transport"/>
    <property type="evidence" value="ECO:0007669"/>
    <property type="project" value="TreeGrafter"/>
</dbReference>
<dbReference type="InterPro" id="IPR039857">
    <property type="entry name" value="Ift122/121"/>
</dbReference>
<keyword evidence="2" id="KW-0677">Repeat</keyword>
<accession>A0A5N5TKV8</accession>
<dbReference type="AlphaFoldDB" id="A0A5N5TKV8"/>
<keyword evidence="1" id="KW-0853">WD repeat</keyword>
<evidence type="ECO:0000313" key="4">
    <source>
        <dbReference type="Proteomes" id="UP000326759"/>
    </source>
</evidence>
<dbReference type="PANTHER" id="PTHR12764:SF5">
    <property type="entry name" value="LD29485P"/>
    <property type="match status" value="1"/>
</dbReference>
<dbReference type="GO" id="GO:0061512">
    <property type="term" value="P:protein localization to cilium"/>
    <property type="evidence" value="ECO:0007669"/>
    <property type="project" value="TreeGrafter"/>
</dbReference>
<dbReference type="Proteomes" id="UP000326759">
    <property type="component" value="Unassembled WGS sequence"/>
</dbReference>
<gene>
    <name evidence="3" type="ORF">Anas_07310</name>
</gene>
<sequence>MLALCYYNLEDFDSLENLVKTLPETSELLPVIADQFATVGMCQQAVEAYLKCDRVKLAVDVCVELNQWQEAVELAKKNNLTEIGGLLTKYASYLLSKGKSLQAIELFRKADKRIEAAKLLYDIAEEELLKRKKPLRVKKLYVLAALLVTEHNRSKKKTAVEEGGSRSEVLMGLYDDDGIDMYPVENTLNESSGIGGTEPEKQNKMLKINNMIANPWRGAEALHFLLLAQRQLYEDHDT</sequence>
<dbReference type="GO" id="GO:0097730">
    <property type="term" value="C:non-motile cilium"/>
    <property type="evidence" value="ECO:0007669"/>
    <property type="project" value="TreeGrafter"/>
</dbReference>
<protein>
    <submittedName>
        <fullName evidence="3">WD repeat-containing protein 35</fullName>
    </submittedName>
</protein>
<dbReference type="Gene3D" id="1.25.40.470">
    <property type="match status" value="1"/>
</dbReference>
<dbReference type="Pfam" id="PF25170">
    <property type="entry name" value="TPR_WDR35"/>
    <property type="match status" value="1"/>
</dbReference>
<name>A0A5N5TKV8_9CRUS</name>
<comment type="caution">
    <text evidence="3">The sequence shown here is derived from an EMBL/GenBank/DDBJ whole genome shotgun (WGS) entry which is preliminary data.</text>
</comment>
<dbReference type="OrthoDB" id="10260567at2759"/>
<proteinExistence type="predicted"/>
<dbReference type="InterPro" id="IPR016024">
    <property type="entry name" value="ARM-type_fold"/>
</dbReference>
<dbReference type="SUPFAM" id="SSF48371">
    <property type="entry name" value="ARM repeat"/>
    <property type="match status" value="1"/>
</dbReference>
<dbReference type="PANTHER" id="PTHR12764">
    <property type="entry name" value="WD REPEAT DOMAIN-RELATED"/>
    <property type="match status" value="1"/>
</dbReference>
<reference evidence="3 4" key="1">
    <citation type="journal article" date="2019" name="PLoS Biol.">
        <title>Sex chromosomes control vertical transmission of feminizing Wolbachia symbionts in an isopod.</title>
        <authorList>
            <person name="Becking T."/>
            <person name="Chebbi M.A."/>
            <person name="Giraud I."/>
            <person name="Moumen B."/>
            <person name="Laverre T."/>
            <person name="Caubet Y."/>
            <person name="Peccoud J."/>
            <person name="Gilbert C."/>
            <person name="Cordaux R."/>
        </authorList>
    </citation>
    <scope>NUCLEOTIDE SEQUENCE [LARGE SCALE GENOMIC DNA]</scope>
    <source>
        <strain evidence="3">ANa2</strain>
        <tissue evidence="3">Whole body excluding digestive tract and cuticle</tissue>
    </source>
</reference>
<evidence type="ECO:0000256" key="2">
    <source>
        <dbReference type="ARBA" id="ARBA00022737"/>
    </source>
</evidence>